<dbReference type="Gene3D" id="3.20.20.450">
    <property type="entry name" value="EAL domain"/>
    <property type="match status" value="1"/>
</dbReference>
<dbReference type="PANTHER" id="PTHR33121:SF76">
    <property type="entry name" value="SIGNALING PROTEIN"/>
    <property type="match status" value="1"/>
</dbReference>
<accession>A0A9E8M2P0</accession>
<dbReference type="GO" id="GO:0071111">
    <property type="term" value="F:cyclic-guanylate-specific phosphodiesterase activity"/>
    <property type="evidence" value="ECO:0007669"/>
    <property type="project" value="InterPro"/>
</dbReference>
<dbReference type="Proteomes" id="UP001164726">
    <property type="component" value="Chromosome"/>
</dbReference>
<proteinExistence type="predicted"/>
<dbReference type="PANTHER" id="PTHR33121">
    <property type="entry name" value="CYCLIC DI-GMP PHOSPHODIESTERASE PDEF"/>
    <property type="match status" value="1"/>
</dbReference>
<keyword evidence="3" id="KW-1185">Reference proteome</keyword>
<dbReference type="PROSITE" id="PS50883">
    <property type="entry name" value="EAL"/>
    <property type="match status" value="1"/>
</dbReference>
<organism evidence="2 3">
    <name type="scientific">Fervidibacillus halotolerans</name>
    <dbReference type="NCBI Taxonomy" id="2980027"/>
    <lineage>
        <taxon>Bacteria</taxon>
        <taxon>Bacillati</taxon>
        <taxon>Bacillota</taxon>
        <taxon>Bacilli</taxon>
        <taxon>Bacillales</taxon>
        <taxon>Bacillaceae</taxon>
        <taxon>Fervidibacillus</taxon>
    </lineage>
</organism>
<evidence type="ECO:0000313" key="3">
    <source>
        <dbReference type="Proteomes" id="UP001164726"/>
    </source>
</evidence>
<dbReference type="RefSeq" id="WP_275422165.1">
    <property type="nucleotide sequence ID" value="NZ_CP106877.1"/>
</dbReference>
<dbReference type="InterPro" id="IPR050706">
    <property type="entry name" value="Cyclic-di-GMP_PDE-like"/>
</dbReference>
<dbReference type="CDD" id="cd01948">
    <property type="entry name" value="EAL"/>
    <property type="match status" value="1"/>
</dbReference>
<dbReference type="InterPro" id="IPR001633">
    <property type="entry name" value="EAL_dom"/>
</dbReference>
<dbReference type="SUPFAM" id="SSF141868">
    <property type="entry name" value="EAL domain-like"/>
    <property type="match status" value="1"/>
</dbReference>
<sequence length="240" mass="27486">MNHQDLRNGFQKGIYFHHYQPIVNLGTNEVFGFESLLRSNSVQNPLFLFQIAKNLNKLNEIDLLSMEWSLKGLQKSNKIHGKHLFLNVFPSTINLPSFSHFIHEISSQNPNNWKIVLEISELEKIVDFPLFKRTIAELQQINIAIAIDDVGSGSSPFRKFVELEPDYVKLDRYFAKDLHLSPKKQQLIQLLLQYFGNSKTKFILEGIEKPGELSVAKKIGIQYGQGFLLGKPTKLADCSK</sequence>
<protein>
    <submittedName>
        <fullName evidence="2">EAL domain-containing protein</fullName>
    </submittedName>
</protein>
<dbReference type="Pfam" id="PF00563">
    <property type="entry name" value="EAL"/>
    <property type="match status" value="1"/>
</dbReference>
<dbReference type="InterPro" id="IPR035919">
    <property type="entry name" value="EAL_sf"/>
</dbReference>
<reference evidence="2" key="1">
    <citation type="submission" date="2022-09" db="EMBL/GenBank/DDBJ databases">
        <title>Complete Genomes of Fervidibacillus albus and Fervidibacillus halotolerans isolated from tidal flat sediments.</title>
        <authorList>
            <person name="Kwon K.K."/>
            <person name="Yang S.-H."/>
            <person name="Park M.J."/>
            <person name="Oh H.-M."/>
        </authorList>
    </citation>
    <scope>NUCLEOTIDE SEQUENCE</scope>
    <source>
        <strain evidence="2">MEBiC13594</strain>
    </source>
</reference>
<evidence type="ECO:0000313" key="2">
    <source>
        <dbReference type="EMBL" id="WAA13970.1"/>
    </source>
</evidence>
<gene>
    <name evidence="2" type="ORF">OE105_10680</name>
</gene>
<dbReference type="AlphaFoldDB" id="A0A9E8M2P0"/>
<name>A0A9E8M2P0_9BACI</name>
<dbReference type="EMBL" id="CP106877">
    <property type="protein sequence ID" value="WAA13970.1"/>
    <property type="molecule type" value="Genomic_DNA"/>
</dbReference>
<feature type="domain" description="EAL" evidence="1">
    <location>
        <begin position="1"/>
        <end position="240"/>
    </location>
</feature>
<dbReference type="KEGG" id="fhl:OE105_10680"/>
<evidence type="ECO:0000259" key="1">
    <source>
        <dbReference type="PROSITE" id="PS50883"/>
    </source>
</evidence>
<dbReference type="SMART" id="SM00052">
    <property type="entry name" value="EAL"/>
    <property type="match status" value="1"/>
</dbReference>